<comment type="caution">
    <text evidence="1">The sequence shown here is derived from an EMBL/GenBank/DDBJ whole genome shotgun (WGS) entry which is preliminary data.</text>
</comment>
<reference evidence="1 2" key="1">
    <citation type="submission" date="2018-10" db="EMBL/GenBank/DDBJ databases">
        <authorList>
            <person name="Ekblom R."/>
            <person name="Jareborg N."/>
        </authorList>
    </citation>
    <scope>NUCLEOTIDE SEQUENCE [LARGE SCALE GENOMIC DNA]</scope>
    <source>
        <tissue evidence="1">Muscle</tissue>
    </source>
</reference>
<dbReference type="AlphaFoldDB" id="A0A9X9M930"/>
<accession>A0A9X9M930</accession>
<organism evidence="1 2">
    <name type="scientific">Gulo gulo</name>
    <name type="common">Wolverine</name>
    <name type="synonym">Gluton</name>
    <dbReference type="NCBI Taxonomy" id="48420"/>
    <lineage>
        <taxon>Eukaryota</taxon>
        <taxon>Metazoa</taxon>
        <taxon>Chordata</taxon>
        <taxon>Craniata</taxon>
        <taxon>Vertebrata</taxon>
        <taxon>Euteleostomi</taxon>
        <taxon>Mammalia</taxon>
        <taxon>Eutheria</taxon>
        <taxon>Laurasiatheria</taxon>
        <taxon>Carnivora</taxon>
        <taxon>Caniformia</taxon>
        <taxon>Musteloidea</taxon>
        <taxon>Mustelidae</taxon>
        <taxon>Guloninae</taxon>
        <taxon>Gulo</taxon>
    </lineage>
</organism>
<evidence type="ECO:0000313" key="2">
    <source>
        <dbReference type="Proteomes" id="UP000269945"/>
    </source>
</evidence>
<protein>
    <submittedName>
        <fullName evidence="1">Uncharacterized protein</fullName>
    </submittedName>
</protein>
<dbReference type="EMBL" id="CYRY02044653">
    <property type="protein sequence ID" value="VCX39705.1"/>
    <property type="molecule type" value="Genomic_DNA"/>
</dbReference>
<sequence length="87" mass="8655">MVGGFTLSLSAGVMLHLQNPPPTIPLLPRDVILGHCPPGPGPGPWPVSLLPSAAALGLRGDVVPAPAVRWGESGAFPGIPRPLAGGG</sequence>
<dbReference type="Proteomes" id="UP000269945">
    <property type="component" value="Unassembled WGS sequence"/>
</dbReference>
<gene>
    <name evidence="1" type="ORF">BN2614_LOCUS2</name>
</gene>
<evidence type="ECO:0000313" key="1">
    <source>
        <dbReference type="EMBL" id="VCX39705.1"/>
    </source>
</evidence>
<proteinExistence type="predicted"/>
<name>A0A9X9M930_GULGU</name>
<keyword evidence="2" id="KW-1185">Reference proteome</keyword>